<dbReference type="PANTHER" id="PTHR24363">
    <property type="entry name" value="SERINE/THREONINE PROTEIN KINASE"/>
    <property type="match status" value="1"/>
</dbReference>
<accession>A0A926VFW3</accession>
<keyword evidence="10" id="KW-0472">Membrane</keyword>
<dbReference type="EC" id="2.7.11.1" evidence="1"/>
<dbReference type="InterPro" id="IPR017441">
    <property type="entry name" value="Protein_kinase_ATP_BS"/>
</dbReference>
<proteinExistence type="predicted"/>
<evidence type="ECO:0000256" key="6">
    <source>
        <dbReference type="ARBA" id="ARBA00022840"/>
    </source>
</evidence>
<feature type="domain" description="Protein kinase" evidence="11">
    <location>
        <begin position="38"/>
        <end position="300"/>
    </location>
</feature>
<dbReference type="PROSITE" id="PS00109">
    <property type="entry name" value="PROTEIN_KINASE_TYR"/>
    <property type="match status" value="1"/>
</dbReference>
<keyword evidence="6 9" id="KW-0067">ATP-binding</keyword>
<evidence type="ECO:0000256" key="10">
    <source>
        <dbReference type="SAM" id="Phobius"/>
    </source>
</evidence>
<name>A0A926VFW3_9CYAN</name>
<evidence type="ECO:0000256" key="8">
    <source>
        <dbReference type="ARBA" id="ARBA00048679"/>
    </source>
</evidence>
<feature type="transmembrane region" description="Helical" evidence="10">
    <location>
        <begin position="378"/>
        <end position="399"/>
    </location>
</feature>
<keyword evidence="5 12" id="KW-0418">Kinase</keyword>
<dbReference type="PANTHER" id="PTHR24363:SF0">
    <property type="entry name" value="SERINE_THREONINE KINASE LIKE DOMAIN CONTAINING 1"/>
    <property type="match status" value="1"/>
</dbReference>
<dbReference type="PROSITE" id="PS00107">
    <property type="entry name" value="PROTEIN_KINASE_ATP"/>
    <property type="match status" value="1"/>
</dbReference>
<evidence type="ECO:0000256" key="7">
    <source>
        <dbReference type="ARBA" id="ARBA00047899"/>
    </source>
</evidence>
<dbReference type="InterPro" id="IPR008266">
    <property type="entry name" value="Tyr_kinase_AS"/>
</dbReference>
<evidence type="ECO:0000256" key="3">
    <source>
        <dbReference type="ARBA" id="ARBA00022679"/>
    </source>
</evidence>
<dbReference type="CDD" id="cd14014">
    <property type="entry name" value="STKc_PknB_like"/>
    <property type="match status" value="1"/>
</dbReference>
<evidence type="ECO:0000313" key="12">
    <source>
        <dbReference type="EMBL" id="MBD2182910.1"/>
    </source>
</evidence>
<organism evidence="12 13">
    <name type="scientific">Aerosakkonema funiforme FACHB-1375</name>
    <dbReference type="NCBI Taxonomy" id="2949571"/>
    <lineage>
        <taxon>Bacteria</taxon>
        <taxon>Bacillati</taxon>
        <taxon>Cyanobacteriota</taxon>
        <taxon>Cyanophyceae</taxon>
        <taxon>Oscillatoriophycideae</taxon>
        <taxon>Aerosakkonematales</taxon>
        <taxon>Aerosakkonemataceae</taxon>
        <taxon>Aerosakkonema</taxon>
    </lineage>
</organism>
<dbReference type="EMBL" id="JACJPW010000044">
    <property type="protein sequence ID" value="MBD2182910.1"/>
    <property type="molecule type" value="Genomic_DNA"/>
</dbReference>
<evidence type="ECO:0000256" key="2">
    <source>
        <dbReference type="ARBA" id="ARBA00022527"/>
    </source>
</evidence>
<keyword evidence="4 9" id="KW-0547">Nucleotide-binding</keyword>
<sequence length="487" mass="54189">MMPLYCSKGHQNQTQNRFCFQCGEPLWLAVGHILETRYRILKHLGAGGFGRAYLAEDLHRFNERCVLKEFAPQVKGAGELQKAKELFQREAGALYQLKHPQVPGFREFFEANIAGSSCLFLAQDYIEGRTLWDLLKSRGTFPEAEVKQILAQILPVLSYIHSQGVIHRDVSPDNIIIRSADNLPMLIDFGGVKQVAIAAISQFTQVGKLPTLLGKEGYAPEEQLQQGQVFPNSDLYSLAVTALVLLTGKKPQDLYDSYKGTWHWGKVIKVSSQLEIVLKKMLAYKPRDRYQSADEVLKYFPSTTPVQPVQPAPSVQLVQPVQPVPSVKPVQPNITQIRTIVVAPAKPHPAAPTATTPSSPTIVKSPAKGFLRSWGKRIAGVSLTVIAGIAAWAGFNWLMQATRSIALPDRKFFPSLPTFSEKDRAAKIASRRQAAGISEAVFIAKVDKRFHAKHPELRGRPLTNKPEDAALREEWYKIAENLLEEGI</sequence>
<dbReference type="SUPFAM" id="SSF56112">
    <property type="entry name" value="Protein kinase-like (PK-like)"/>
    <property type="match status" value="1"/>
</dbReference>
<keyword evidence="2 12" id="KW-0723">Serine/threonine-protein kinase</keyword>
<dbReference type="RefSeq" id="WP_190466147.1">
    <property type="nucleotide sequence ID" value="NZ_JACJPW010000044.1"/>
</dbReference>
<evidence type="ECO:0000259" key="11">
    <source>
        <dbReference type="PROSITE" id="PS50011"/>
    </source>
</evidence>
<dbReference type="GO" id="GO:0004674">
    <property type="term" value="F:protein serine/threonine kinase activity"/>
    <property type="evidence" value="ECO:0007669"/>
    <property type="project" value="UniProtKB-KW"/>
</dbReference>
<keyword evidence="3" id="KW-0808">Transferase</keyword>
<keyword evidence="10" id="KW-1133">Transmembrane helix</keyword>
<feature type="binding site" evidence="9">
    <location>
        <position position="68"/>
    </location>
    <ligand>
        <name>ATP</name>
        <dbReference type="ChEBI" id="CHEBI:30616"/>
    </ligand>
</feature>
<comment type="catalytic activity">
    <reaction evidence="7">
        <text>L-threonyl-[protein] + ATP = O-phospho-L-threonyl-[protein] + ADP + H(+)</text>
        <dbReference type="Rhea" id="RHEA:46608"/>
        <dbReference type="Rhea" id="RHEA-COMP:11060"/>
        <dbReference type="Rhea" id="RHEA-COMP:11605"/>
        <dbReference type="ChEBI" id="CHEBI:15378"/>
        <dbReference type="ChEBI" id="CHEBI:30013"/>
        <dbReference type="ChEBI" id="CHEBI:30616"/>
        <dbReference type="ChEBI" id="CHEBI:61977"/>
        <dbReference type="ChEBI" id="CHEBI:456216"/>
        <dbReference type="EC" id="2.7.11.1"/>
    </reaction>
</comment>
<comment type="caution">
    <text evidence="12">The sequence shown here is derived from an EMBL/GenBank/DDBJ whole genome shotgun (WGS) entry which is preliminary data.</text>
</comment>
<reference evidence="12" key="2">
    <citation type="submission" date="2020-08" db="EMBL/GenBank/DDBJ databases">
        <authorList>
            <person name="Chen M."/>
            <person name="Teng W."/>
            <person name="Zhao L."/>
            <person name="Hu C."/>
            <person name="Zhou Y."/>
            <person name="Han B."/>
            <person name="Song L."/>
            <person name="Shu W."/>
        </authorList>
    </citation>
    <scope>NUCLEOTIDE SEQUENCE</scope>
    <source>
        <strain evidence="12">FACHB-1375</strain>
    </source>
</reference>
<dbReference type="Proteomes" id="UP000641646">
    <property type="component" value="Unassembled WGS sequence"/>
</dbReference>
<dbReference type="Gene3D" id="1.10.510.10">
    <property type="entry name" value="Transferase(Phosphotransferase) domain 1"/>
    <property type="match status" value="1"/>
</dbReference>
<protein>
    <recommendedName>
        <fullName evidence="1">non-specific serine/threonine protein kinase</fullName>
        <ecNumber evidence="1">2.7.11.1</ecNumber>
    </recommendedName>
</protein>
<keyword evidence="13" id="KW-1185">Reference proteome</keyword>
<evidence type="ECO:0000256" key="4">
    <source>
        <dbReference type="ARBA" id="ARBA00022741"/>
    </source>
</evidence>
<comment type="catalytic activity">
    <reaction evidence="8">
        <text>L-seryl-[protein] + ATP = O-phospho-L-seryl-[protein] + ADP + H(+)</text>
        <dbReference type="Rhea" id="RHEA:17989"/>
        <dbReference type="Rhea" id="RHEA-COMP:9863"/>
        <dbReference type="Rhea" id="RHEA-COMP:11604"/>
        <dbReference type="ChEBI" id="CHEBI:15378"/>
        <dbReference type="ChEBI" id="CHEBI:29999"/>
        <dbReference type="ChEBI" id="CHEBI:30616"/>
        <dbReference type="ChEBI" id="CHEBI:83421"/>
        <dbReference type="ChEBI" id="CHEBI:456216"/>
        <dbReference type="EC" id="2.7.11.1"/>
    </reaction>
</comment>
<keyword evidence="10" id="KW-0812">Transmembrane</keyword>
<dbReference type="Pfam" id="PF00069">
    <property type="entry name" value="Pkinase"/>
    <property type="match status" value="1"/>
</dbReference>
<evidence type="ECO:0000256" key="5">
    <source>
        <dbReference type="ARBA" id="ARBA00022777"/>
    </source>
</evidence>
<dbReference type="GO" id="GO:0005524">
    <property type="term" value="F:ATP binding"/>
    <property type="evidence" value="ECO:0007669"/>
    <property type="project" value="UniProtKB-UniRule"/>
</dbReference>
<evidence type="ECO:0000313" key="13">
    <source>
        <dbReference type="Proteomes" id="UP000641646"/>
    </source>
</evidence>
<evidence type="ECO:0000256" key="1">
    <source>
        <dbReference type="ARBA" id="ARBA00012513"/>
    </source>
</evidence>
<dbReference type="PROSITE" id="PS50011">
    <property type="entry name" value="PROTEIN_KINASE_DOM"/>
    <property type="match status" value="1"/>
</dbReference>
<reference evidence="12" key="1">
    <citation type="journal article" date="2015" name="ISME J.">
        <title>Draft Genome Sequence of Streptomyces incarnatus NRRL8089, which Produces the Nucleoside Antibiotic Sinefungin.</title>
        <authorList>
            <person name="Oshima K."/>
            <person name="Hattori M."/>
            <person name="Shimizu H."/>
            <person name="Fukuda K."/>
            <person name="Nemoto M."/>
            <person name="Inagaki K."/>
            <person name="Tamura T."/>
        </authorList>
    </citation>
    <scope>NUCLEOTIDE SEQUENCE</scope>
    <source>
        <strain evidence="12">FACHB-1375</strain>
    </source>
</reference>
<dbReference type="InterPro" id="IPR011009">
    <property type="entry name" value="Kinase-like_dom_sf"/>
</dbReference>
<dbReference type="Gene3D" id="3.30.200.20">
    <property type="entry name" value="Phosphorylase Kinase, domain 1"/>
    <property type="match status" value="1"/>
</dbReference>
<dbReference type="AlphaFoldDB" id="A0A926VFW3"/>
<dbReference type="InterPro" id="IPR000719">
    <property type="entry name" value="Prot_kinase_dom"/>
</dbReference>
<evidence type="ECO:0000256" key="9">
    <source>
        <dbReference type="PROSITE-ProRule" id="PRU10141"/>
    </source>
</evidence>
<gene>
    <name evidence="12" type="ORF">H6G03_17865</name>
</gene>